<feature type="non-terminal residue" evidence="1">
    <location>
        <position position="1"/>
    </location>
</feature>
<dbReference type="AlphaFoldDB" id="X1LKG8"/>
<organism evidence="1">
    <name type="scientific">marine sediment metagenome</name>
    <dbReference type="NCBI Taxonomy" id="412755"/>
    <lineage>
        <taxon>unclassified sequences</taxon>
        <taxon>metagenomes</taxon>
        <taxon>ecological metagenomes</taxon>
    </lineage>
</organism>
<accession>X1LKG8</accession>
<feature type="non-terminal residue" evidence="1">
    <location>
        <position position="41"/>
    </location>
</feature>
<name>X1LKG8_9ZZZZ</name>
<gene>
    <name evidence="1" type="ORF">S03H2_72893</name>
</gene>
<protein>
    <submittedName>
        <fullName evidence="1">Uncharacterized protein</fullName>
    </submittedName>
</protein>
<dbReference type="EMBL" id="BARU01049589">
    <property type="protein sequence ID" value="GAH94613.1"/>
    <property type="molecule type" value="Genomic_DNA"/>
</dbReference>
<evidence type="ECO:0000313" key="1">
    <source>
        <dbReference type="EMBL" id="GAH94613.1"/>
    </source>
</evidence>
<sequence>DRNQVTELFRELEFASLLPKLPQIETEKTAQVEDKPPKGDY</sequence>
<reference evidence="1" key="1">
    <citation type="journal article" date="2014" name="Front. Microbiol.">
        <title>High frequency of phylogenetically diverse reductive dehalogenase-homologous genes in deep subseafloor sedimentary metagenomes.</title>
        <authorList>
            <person name="Kawai M."/>
            <person name="Futagami T."/>
            <person name="Toyoda A."/>
            <person name="Takaki Y."/>
            <person name="Nishi S."/>
            <person name="Hori S."/>
            <person name="Arai W."/>
            <person name="Tsubouchi T."/>
            <person name="Morono Y."/>
            <person name="Uchiyama I."/>
            <person name="Ito T."/>
            <person name="Fujiyama A."/>
            <person name="Inagaki F."/>
            <person name="Takami H."/>
        </authorList>
    </citation>
    <scope>NUCLEOTIDE SEQUENCE</scope>
    <source>
        <strain evidence="1">Expedition CK06-06</strain>
    </source>
</reference>
<proteinExistence type="predicted"/>
<comment type="caution">
    <text evidence="1">The sequence shown here is derived from an EMBL/GenBank/DDBJ whole genome shotgun (WGS) entry which is preliminary data.</text>
</comment>